<organism evidence="1 2">
    <name type="scientific">Methylobacterium aquaticum</name>
    <dbReference type="NCBI Taxonomy" id="270351"/>
    <lineage>
        <taxon>Bacteria</taxon>
        <taxon>Pseudomonadati</taxon>
        <taxon>Pseudomonadota</taxon>
        <taxon>Alphaproteobacteria</taxon>
        <taxon>Hyphomicrobiales</taxon>
        <taxon>Methylobacteriaceae</taxon>
        <taxon>Methylobacterium</taxon>
    </lineage>
</organism>
<evidence type="ECO:0000313" key="2">
    <source>
        <dbReference type="Proteomes" id="UP000035929"/>
    </source>
</evidence>
<dbReference type="RefSeq" id="WP_048464079.1">
    <property type="nucleotide sequence ID" value="NZ_LABX01000090.1"/>
</dbReference>
<reference evidence="1 2" key="1">
    <citation type="submission" date="2015-03" db="EMBL/GenBank/DDBJ databases">
        <title>Genome sequencing of Methylobacterium aquaticum DSM16371 type strain.</title>
        <authorList>
            <person name="Chaudhry V."/>
            <person name="Patil P.B."/>
        </authorList>
    </citation>
    <scope>NUCLEOTIDE SEQUENCE [LARGE SCALE GENOMIC DNA]</scope>
    <source>
        <strain evidence="1 2">DSM 16371</strain>
    </source>
</reference>
<sequence>MSIPVRCWTLVWKLRNIGPVRAWRYRRYAGDHRAIEAMIGDYRGQRFREIPPDPRRLDPVRLRGLSERLSNPYAYRWRETQADADLVDALFHTIAPSTKTRWGLCIDTLALDDDGQSPPIVVGPRGHARIFAWGRFERHHYVTACTMSVRPFITSYDEAVRLLDKVLPGYGFALRRADRSTLVRLEKGETTGPWISGSHAALALVLAILDHLERAPHEAAPWRTI</sequence>
<protein>
    <submittedName>
        <fullName evidence="1">Uncharacterized protein</fullName>
    </submittedName>
</protein>
<comment type="caution">
    <text evidence="1">The sequence shown here is derived from an EMBL/GenBank/DDBJ whole genome shotgun (WGS) entry which is preliminary data.</text>
</comment>
<accession>A0A0J6V8I6</accession>
<name>A0A0J6V8I6_9HYPH</name>
<gene>
    <name evidence="1" type="ORF">VP06_12410</name>
</gene>
<dbReference type="AlphaFoldDB" id="A0A0J6V8I6"/>
<dbReference type="PATRIC" id="fig|270351.6.peg.7454"/>
<dbReference type="EMBL" id="LABX01000090">
    <property type="protein sequence ID" value="KMO35291.1"/>
    <property type="molecule type" value="Genomic_DNA"/>
</dbReference>
<dbReference type="Proteomes" id="UP000035929">
    <property type="component" value="Unassembled WGS sequence"/>
</dbReference>
<evidence type="ECO:0000313" key="1">
    <source>
        <dbReference type="EMBL" id="KMO35291.1"/>
    </source>
</evidence>
<proteinExistence type="predicted"/>
<dbReference type="OrthoDB" id="7992557at2"/>